<dbReference type="GO" id="GO:0034728">
    <property type="term" value="P:nucleosome organization"/>
    <property type="evidence" value="ECO:0007669"/>
    <property type="project" value="UniProtKB-ARBA"/>
</dbReference>
<dbReference type="Gene3D" id="3.90.230.10">
    <property type="entry name" value="Creatinase/methionine aminopeptidase superfamily"/>
    <property type="match status" value="1"/>
</dbReference>
<evidence type="ECO:0000256" key="5">
    <source>
        <dbReference type="ARBA" id="ARBA00023015"/>
    </source>
</evidence>
<dbReference type="GO" id="GO:0010468">
    <property type="term" value="P:regulation of gene expression"/>
    <property type="evidence" value="ECO:0007669"/>
    <property type="project" value="UniProtKB-ARBA"/>
</dbReference>
<dbReference type="InterPro" id="IPR013719">
    <property type="entry name" value="RTT106/SPT16-like_middle_dom"/>
</dbReference>
<dbReference type="FunFam" id="2.30.29.210:FF:000001">
    <property type="entry name" value="FACT complex subunit spt16"/>
    <property type="match status" value="1"/>
</dbReference>
<keyword evidence="2 11" id="KW-0158">Chromosome</keyword>
<dbReference type="InterPro" id="IPR011993">
    <property type="entry name" value="PH-like_dom_sf"/>
</dbReference>
<comment type="subcellular location">
    <subcellularLocation>
        <location evidence="11">Nucleus</location>
    </subcellularLocation>
    <subcellularLocation>
        <location evidence="11">Chromosome</location>
    </subcellularLocation>
</comment>
<dbReference type="GO" id="GO:0031491">
    <property type="term" value="F:nucleosome binding"/>
    <property type="evidence" value="ECO:0007669"/>
    <property type="project" value="TreeGrafter"/>
</dbReference>
<dbReference type="InterPro" id="IPR056595">
    <property type="entry name" value="Fact-SPT16_PH"/>
</dbReference>
<dbReference type="Pfam" id="PF08512">
    <property type="entry name" value="Rttp106-like_middle"/>
    <property type="match status" value="1"/>
</dbReference>
<keyword evidence="17" id="KW-1185">Reference proteome</keyword>
<evidence type="ECO:0000259" key="15">
    <source>
        <dbReference type="SMART" id="SM01287"/>
    </source>
</evidence>
<comment type="function">
    <text evidence="10 11">Component of the FACT complex, a general chromatin factor that acts to reorganize nucleosomes. The FACT complex is involved in multiple processes that require DNA as a template such as mRNA elongation, DNA replication and DNA repair. During transcription elongation the FACT complex acts as a histone chaperone that both destabilizes and restores nucleosomal structure. It facilitates the passage of RNA polymerase II and transcription by promoting the dissociation of one histone H2A-H2B dimer from the nucleosome, then subsequently promotes the reestablishment of the nucleosome following the passage of RNA polymerase II.</text>
</comment>
<dbReference type="GO" id="GO:0006260">
    <property type="term" value="P:DNA replication"/>
    <property type="evidence" value="ECO:0007669"/>
    <property type="project" value="UniProtKB-KW"/>
</dbReference>
<feature type="region of interest" description="Disordered" evidence="12">
    <location>
        <begin position="448"/>
        <end position="481"/>
    </location>
</feature>
<dbReference type="InterPro" id="IPR000994">
    <property type="entry name" value="Pept_M24"/>
</dbReference>
<evidence type="ECO:0000256" key="3">
    <source>
        <dbReference type="ARBA" id="ARBA00022705"/>
    </source>
</evidence>
<evidence type="ECO:0000256" key="10">
    <source>
        <dbReference type="ARBA" id="ARBA00025370"/>
    </source>
</evidence>
<dbReference type="Gene3D" id="2.30.29.30">
    <property type="entry name" value="Pleckstrin-homology domain (PH domain)/Phosphotyrosine-binding domain (PTB)"/>
    <property type="match status" value="1"/>
</dbReference>
<dbReference type="EMBL" id="OOIN01000031">
    <property type="protein sequence ID" value="SPO30048.1"/>
    <property type="molecule type" value="Genomic_DNA"/>
</dbReference>
<dbReference type="InterPro" id="IPR036005">
    <property type="entry name" value="Creatinase/aminopeptidase-like"/>
</dbReference>
<dbReference type="Pfam" id="PF08644">
    <property type="entry name" value="SPT16"/>
    <property type="match status" value="1"/>
</dbReference>
<feature type="domain" description="Histone chaperone RTT106/FACT complex subunit SPT16-like middle" evidence="15">
    <location>
        <begin position="817"/>
        <end position="907"/>
    </location>
</feature>
<dbReference type="SUPFAM" id="SSF55920">
    <property type="entry name" value="Creatinase/aminopeptidase"/>
    <property type="match status" value="1"/>
</dbReference>
<sequence length="1034" mass="116265">MSEQIQIDAGAFQRRVNKLLSAWKDGGADFDQLADVDSLLVVMGGQNDDLIYSKTTAIHSWLLGYEFPSTVILFSKKAVTFVTSASKAVHLEALKKGNASFDINILKRSKDEASNRAIWDDLIAKIEAEGSKVGCLPKDKPVGKFADEWQSVFEKAQNSKDFKMIDVSASLSAVWAAKDEEEIKAIKYASRMSSAVMSGYFENEMSTILDEGRKVTHEQLSERIEGRLDDNKMWKKVKGLEGADLSLADWCYTPIVQSGGEYDLKTSAVSTAKRLQGADGNGGVVIASMGIKYRNYCSNIGRTYLIDPHNSQQKMYAFLHELQTELADKHLRAGATCKDIYAKAVEIVRAKDDKLVQSFVKNIGFGIGLEFRDSAYVLSGKNNRTLKRDMVINLSVGFQDLDDPNHKGEVYSLLLIDTLRINEDGAATFLTDRVRGTNDMAFFFKDDEEEEEVEDRRSPVKADGKVTPGGKVLRNKNRGAALDDTAAEKMKSHQKELAKQKQEDGLARFAGEDGEGNASNEKVFKKFESYKRENLLPTKVADLKIMVDHRAQSIILPIYGYAVPFHVNTLKNISKSDEGEYTYLRLNFVTPGQIAGKKEDVPFDDPDATFVRSMSYRSTDSQRFTELYREITELRKSATKREAEEKELADVVEQDKLILSKSRTYTLPEVFPRPAMEGKRVPGDLTIHQNGLRFSSPLRPDQKIDLLFSNMKHLFFQPCDKELIVIVHVHLKSPIMIGKRKAKDIQFYREASDVQFDETGNRKRKYRSGDEDEIELEQEERRRRSQLNKEFKVFAERIAEASEGRVSVDVPYRELGFSGVPFRTNVLLQPTTDCLVHLTDPPFLVITLTDVEIVHLERVQFGLQSFDMVFVFSDFSRAPMHITSIPTTSLDDVKQWLDSVDICVTEGAVNLNWGAIMKTVNEDPYDFFVEGGWGFLQSGSDDEGSDESESGSEFGSDMDDGQEETDEESDSGSDFGDSAEDESGSEGFEDESDEGEDWDELERKAARADEKKRRQQGGSDDEDDGGKKSKGKRR</sequence>
<dbReference type="OrthoDB" id="10251642at2759"/>
<dbReference type="Gene3D" id="2.30.29.150">
    <property type="match status" value="1"/>
</dbReference>
<dbReference type="FunFam" id="3.90.230.10:FF:000005">
    <property type="entry name" value="FACT complex subunit spt16"/>
    <property type="match status" value="1"/>
</dbReference>
<reference evidence="16 17" key="1">
    <citation type="submission" date="2018-03" db="EMBL/GenBank/DDBJ databases">
        <authorList>
            <person name="Guldener U."/>
        </authorList>
    </citation>
    <scope>NUCLEOTIDE SEQUENCE [LARGE SCALE GENOMIC DNA]</scope>
    <source>
        <strain evidence="16 17">NBRC100155</strain>
    </source>
</reference>
<dbReference type="SMART" id="SM01287">
    <property type="entry name" value="Rtt106"/>
    <property type="match status" value="1"/>
</dbReference>
<dbReference type="FunFam" id="3.40.350.10:FF:000006">
    <property type="entry name" value="FACT complex subunit SPT16"/>
    <property type="match status" value="1"/>
</dbReference>
<feature type="compositionally biased region" description="Basic and acidic residues" evidence="12">
    <location>
        <begin position="1001"/>
        <end position="1012"/>
    </location>
</feature>
<dbReference type="InterPro" id="IPR029149">
    <property type="entry name" value="Creatin/AminoP/Spt16_N"/>
</dbReference>
<dbReference type="PANTHER" id="PTHR13980">
    <property type="entry name" value="CDC68 RELATED"/>
    <property type="match status" value="1"/>
</dbReference>
<keyword evidence="5 11" id="KW-0805">Transcription regulation</keyword>
<dbReference type="Gene3D" id="2.30.29.210">
    <property type="entry name" value="FACT complex subunit Spt16p/Cdc68p"/>
    <property type="match status" value="1"/>
</dbReference>
<dbReference type="FunFam" id="2.30.29.150:FF:000002">
    <property type="entry name" value="FACT complex subunit SPT16"/>
    <property type="match status" value="1"/>
</dbReference>
<evidence type="ECO:0000259" key="14">
    <source>
        <dbReference type="SMART" id="SM01286"/>
    </source>
</evidence>
<comment type="similarity">
    <text evidence="1 11">Belongs to the peptidase M24 family. SPT16 subfamily.</text>
</comment>
<dbReference type="SMART" id="SM01285">
    <property type="entry name" value="FACT-Spt16_Nlob"/>
    <property type="match status" value="1"/>
</dbReference>
<dbReference type="Pfam" id="PF00557">
    <property type="entry name" value="Peptidase_M24"/>
    <property type="match status" value="1"/>
</dbReference>
<keyword evidence="8 11" id="KW-0234">DNA repair</keyword>
<evidence type="ECO:0000256" key="11">
    <source>
        <dbReference type="RuleBase" id="RU367052"/>
    </source>
</evidence>
<keyword evidence="3 11" id="KW-0235">DNA replication</keyword>
<evidence type="ECO:0000256" key="4">
    <source>
        <dbReference type="ARBA" id="ARBA00022763"/>
    </source>
</evidence>
<dbReference type="InterPro" id="IPR048969">
    <property type="entry name" value="FACT_SPT16_C"/>
</dbReference>
<dbReference type="FunFam" id="2.30.29.30:FF:000017">
    <property type="entry name" value="FACT complex subunit SPT16"/>
    <property type="match status" value="1"/>
</dbReference>
<accession>A0A5C3EHL8</accession>
<feature type="region of interest" description="Disordered" evidence="12">
    <location>
        <begin position="936"/>
        <end position="1034"/>
    </location>
</feature>
<protein>
    <recommendedName>
        <fullName evidence="11">FACT complex subunit</fullName>
    </recommendedName>
</protein>
<evidence type="ECO:0000256" key="2">
    <source>
        <dbReference type="ARBA" id="ARBA00022454"/>
    </source>
</evidence>
<keyword evidence="7 11" id="KW-0804">Transcription</keyword>
<dbReference type="InterPro" id="IPR029148">
    <property type="entry name" value="FACT-SPT16_Nlobe"/>
</dbReference>
<dbReference type="Gene3D" id="3.40.350.10">
    <property type="entry name" value="Creatinase/prolidase N-terminal domain"/>
    <property type="match status" value="1"/>
</dbReference>
<evidence type="ECO:0000313" key="17">
    <source>
        <dbReference type="Proteomes" id="UP000324022"/>
    </source>
</evidence>
<evidence type="ECO:0000256" key="12">
    <source>
        <dbReference type="SAM" id="MobiDB-lite"/>
    </source>
</evidence>
<evidence type="ECO:0000256" key="1">
    <source>
        <dbReference type="ARBA" id="ARBA00010779"/>
    </source>
</evidence>
<dbReference type="Pfam" id="PF14826">
    <property type="entry name" value="FACT-Spt16_Nlob"/>
    <property type="match status" value="1"/>
</dbReference>
<keyword evidence="9 11" id="KW-0539">Nucleus</keyword>
<dbReference type="GO" id="GO:0035101">
    <property type="term" value="C:FACT complex"/>
    <property type="evidence" value="ECO:0007669"/>
    <property type="project" value="UniProtKB-UniRule"/>
</dbReference>
<dbReference type="Pfam" id="PF21091">
    <property type="entry name" value="SPT16_C"/>
    <property type="match status" value="1"/>
</dbReference>
<evidence type="ECO:0000256" key="7">
    <source>
        <dbReference type="ARBA" id="ARBA00023163"/>
    </source>
</evidence>
<dbReference type="PANTHER" id="PTHR13980:SF15">
    <property type="entry name" value="FACT COMPLEX SUBUNIT SPT16"/>
    <property type="match status" value="1"/>
</dbReference>
<dbReference type="GO" id="GO:0006281">
    <property type="term" value="P:DNA repair"/>
    <property type="evidence" value="ECO:0007669"/>
    <property type="project" value="UniProtKB-UniRule"/>
</dbReference>
<name>A0A5C3EHL8_9BASI</name>
<dbReference type="Pfam" id="PF24824">
    <property type="entry name" value="PH_SPT16"/>
    <property type="match status" value="1"/>
</dbReference>
<dbReference type="AlphaFoldDB" id="A0A5C3EHL8"/>
<evidence type="ECO:0000259" key="13">
    <source>
        <dbReference type="SMART" id="SM01285"/>
    </source>
</evidence>
<gene>
    <name evidence="16" type="ORF">UTRI_05887</name>
</gene>
<proteinExistence type="inferred from homology"/>
<dbReference type="InterPro" id="IPR040258">
    <property type="entry name" value="Spt16"/>
</dbReference>
<evidence type="ECO:0000256" key="8">
    <source>
        <dbReference type="ARBA" id="ARBA00023204"/>
    </source>
</evidence>
<feature type="compositionally biased region" description="Basic and acidic residues" evidence="12">
    <location>
        <begin position="454"/>
        <end position="464"/>
    </location>
</feature>
<organism evidence="16 17">
    <name type="scientific">Ustilago trichophora</name>
    <dbReference type="NCBI Taxonomy" id="86804"/>
    <lineage>
        <taxon>Eukaryota</taxon>
        <taxon>Fungi</taxon>
        <taxon>Dikarya</taxon>
        <taxon>Basidiomycota</taxon>
        <taxon>Ustilaginomycotina</taxon>
        <taxon>Ustilaginomycetes</taxon>
        <taxon>Ustilaginales</taxon>
        <taxon>Ustilaginaceae</taxon>
        <taxon>Ustilago</taxon>
    </lineage>
</organism>
<dbReference type="Proteomes" id="UP000324022">
    <property type="component" value="Unassembled WGS sequence"/>
</dbReference>
<dbReference type="SMART" id="SM01286">
    <property type="entry name" value="SPT16"/>
    <property type="match status" value="1"/>
</dbReference>
<dbReference type="GO" id="GO:0006368">
    <property type="term" value="P:transcription elongation by RNA polymerase II"/>
    <property type="evidence" value="ECO:0007669"/>
    <property type="project" value="TreeGrafter"/>
</dbReference>
<feature type="compositionally biased region" description="Acidic residues" evidence="12">
    <location>
        <begin position="940"/>
        <end position="1000"/>
    </location>
</feature>
<keyword evidence="4 11" id="KW-0227">DNA damage</keyword>
<evidence type="ECO:0000313" key="16">
    <source>
        <dbReference type="EMBL" id="SPO30048.1"/>
    </source>
</evidence>
<keyword evidence="6" id="KW-0175">Coiled coil</keyword>
<evidence type="ECO:0000256" key="6">
    <source>
        <dbReference type="ARBA" id="ARBA00023054"/>
    </source>
</evidence>
<feature type="domain" description="FACT complex subunit SPT16 middle" evidence="14">
    <location>
        <begin position="545"/>
        <end position="694"/>
    </location>
</feature>
<comment type="subunit">
    <text evidence="11">Component of the FACT complex.</text>
</comment>
<evidence type="ECO:0000256" key="9">
    <source>
        <dbReference type="ARBA" id="ARBA00023242"/>
    </source>
</evidence>
<dbReference type="InterPro" id="IPR013953">
    <property type="entry name" value="FACT_SPT16_M"/>
</dbReference>
<feature type="domain" description="FACT complex subunit SPT16 N-terminal lobe" evidence="13">
    <location>
        <begin position="7"/>
        <end position="171"/>
    </location>
</feature>